<feature type="transmembrane region" description="Helical" evidence="6">
    <location>
        <begin position="158"/>
        <end position="174"/>
    </location>
</feature>
<reference evidence="7 8" key="1">
    <citation type="submission" date="2023-11" db="EMBL/GenBank/DDBJ databases">
        <authorList>
            <person name="Panchal A.K."/>
            <person name="Meaney J.S."/>
            <person name="Karas B.J."/>
            <person name="diCenzo G.C."/>
        </authorList>
    </citation>
    <scope>NUCLEOTIDE SEQUENCE [LARGE SCALE GENOMIC DNA]</scope>
    <source>
        <strain evidence="7 8">NZP2235</strain>
    </source>
</reference>
<keyword evidence="4 6" id="KW-1133">Transmembrane helix</keyword>
<protein>
    <submittedName>
        <fullName evidence="7">UbiA family prenyltransferase</fullName>
    </submittedName>
</protein>
<dbReference type="InterPro" id="IPR000537">
    <property type="entry name" value="UbiA_prenyltransferase"/>
</dbReference>
<proteinExistence type="predicted"/>
<dbReference type="Proteomes" id="UP001322481">
    <property type="component" value="Chromosome"/>
</dbReference>
<dbReference type="RefSeq" id="WP_322415254.1">
    <property type="nucleotide sequence ID" value="NZ_CP139858.1"/>
</dbReference>
<feature type="transmembrane region" description="Helical" evidence="6">
    <location>
        <begin position="222"/>
        <end position="242"/>
    </location>
</feature>
<keyword evidence="8" id="KW-1185">Reference proteome</keyword>
<feature type="transmembrane region" description="Helical" evidence="6">
    <location>
        <begin position="94"/>
        <end position="115"/>
    </location>
</feature>
<feature type="transmembrane region" description="Helical" evidence="6">
    <location>
        <begin position="285"/>
        <end position="302"/>
    </location>
</feature>
<organism evidence="7 8">
    <name type="scientific">Mesorhizobium huakuii</name>
    <dbReference type="NCBI Taxonomy" id="28104"/>
    <lineage>
        <taxon>Bacteria</taxon>
        <taxon>Pseudomonadati</taxon>
        <taxon>Pseudomonadota</taxon>
        <taxon>Alphaproteobacteria</taxon>
        <taxon>Hyphomicrobiales</taxon>
        <taxon>Phyllobacteriaceae</taxon>
        <taxon>Mesorhizobium</taxon>
    </lineage>
</organism>
<gene>
    <name evidence="7" type="ORF">U0R22_004658</name>
</gene>
<evidence type="ECO:0000256" key="5">
    <source>
        <dbReference type="ARBA" id="ARBA00023136"/>
    </source>
</evidence>
<comment type="subcellular location">
    <subcellularLocation>
        <location evidence="1">Membrane</location>
        <topology evidence="1">Multi-pass membrane protein</topology>
    </subcellularLocation>
</comment>
<keyword evidence="2" id="KW-1003">Cell membrane</keyword>
<feature type="transmembrane region" description="Helical" evidence="6">
    <location>
        <begin position="248"/>
        <end position="265"/>
    </location>
</feature>
<keyword evidence="5 6" id="KW-0472">Membrane</keyword>
<feature type="transmembrane region" description="Helical" evidence="6">
    <location>
        <begin position="48"/>
        <end position="73"/>
    </location>
</feature>
<dbReference type="Gene3D" id="1.10.357.140">
    <property type="entry name" value="UbiA prenyltransferase"/>
    <property type="match status" value="1"/>
</dbReference>
<name>A0ABZ0VUW8_9HYPH</name>
<evidence type="ECO:0000256" key="3">
    <source>
        <dbReference type="ARBA" id="ARBA00022692"/>
    </source>
</evidence>
<evidence type="ECO:0000313" key="8">
    <source>
        <dbReference type="Proteomes" id="UP001322481"/>
    </source>
</evidence>
<feature type="transmembrane region" description="Helical" evidence="6">
    <location>
        <begin position="24"/>
        <end position="42"/>
    </location>
</feature>
<evidence type="ECO:0000256" key="6">
    <source>
        <dbReference type="SAM" id="Phobius"/>
    </source>
</evidence>
<evidence type="ECO:0000256" key="2">
    <source>
        <dbReference type="ARBA" id="ARBA00022475"/>
    </source>
</evidence>
<evidence type="ECO:0000256" key="4">
    <source>
        <dbReference type="ARBA" id="ARBA00022989"/>
    </source>
</evidence>
<dbReference type="Pfam" id="PF01040">
    <property type="entry name" value="UbiA"/>
    <property type="match status" value="1"/>
</dbReference>
<keyword evidence="3 6" id="KW-0812">Transmembrane</keyword>
<dbReference type="InterPro" id="IPR044878">
    <property type="entry name" value="UbiA_sf"/>
</dbReference>
<feature type="transmembrane region" description="Helical" evidence="6">
    <location>
        <begin position="121"/>
        <end position="137"/>
    </location>
</feature>
<sequence>MHAFITAVRIPLADMVAIARPDHWFKNVFMIPGLVIGVLFVPAVRPDIASAVLIGLISTCLIASANYTINEWLDAESDRHHPLKHMRSAAQGRLVASQIFAQYLTLSVVGLGLASLVSKDFFLISNVLLMMGVLYNVRPFRTKDRSYLDVISESVNNPLRLLLGWFIVVDGSFPPSSVLMAYWMGGAFLMAIKRYAEFRFIGDPQRASLYRRSFAGYDEKTLLLSGFFYAITASFFLAIFLIKHRIEFVLSFPLFAILFVWYLSIGMKNGSAAQRPEKLFRETPFMAYVGFLVAAVAVMQLVDMPFLYPLLDVQQLGQDAGN</sequence>
<evidence type="ECO:0000256" key="1">
    <source>
        <dbReference type="ARBA" id="ARBA00004141"/>
    </source>
</evidence>
<accession>A0ABZ0VUW8</accession>
<dbReference type="EMBL" id="CP139858">
    <property type="protein sequence ID" value="WQC00452.1"/>
    <property type="molecule type" value="Genomic_DNA"/>
</dbReference>
<evidence type="ECO:0000313" key="7">
    <source>
        <dbReference type="EMBL" id="WQC00452.1"/>
    </source>
</evidence>